<evidence type="ECO:0000256" key="1">
    <source>
        <dbReference type="SAM" id="MobiDB-lite"/>
    </source>
</evidence>
<feature type="region of interest" description="Disordered" evidence="1">
    <location>
        <begin position="1"/>
        <end position="20"/>
    </location>
</feature>
<comment type="caution">
    <text evidence="3">The sequence shown here is derived from an EMBL/GenBank/DDBJ whole genome shotgun (WGS) entry which is preliminary data.</text>
</comment>
<name>A0A8S9JEI4_BRACR</name>
<proteinExistence type="predicted"/>
<feature type="domain" description="BSD2 cysteine rich" evidence="2">
    <location>
        <begin position="107"/>
        <end position="137"/>
    </location>
</feature>
<sequence length="231" mass="24780">MGSKTPSTSTHEANASVDEREESVLSVIECVRRKTEAEMANSLGFFSSPPPPTFCLLQSPINSVKPTHFFPIGDKKLAQKKEVFQTSKSKSFEIQATNGTQATKSSSIVCQNCEGNGGGVNLTDHFNGQFKAGPASVGFAVGLDDNKKGPAQQNLASNGARLVPPTKTQSHRRRWKVGPHRVPSAKLTPLVDSSGAVNLATRCSENRSYKPSSAACHSLLRSSHCRTGRQI</sequence>
<organism evidence="3 4">
    <name type="scientific">Brassica cretica</name>
    <name type="common">Mustard</name>
    <dbReference type="NCBI Taxonomy" id="69181"/>
    <lineage>
        <taxon>Eukaryota</taxon>
        <taxon>Viridiplantae</taxon>
        <taxon>Streptophyta</taxon>
        <taxon>Embryophyta</taxon>
        <taxon>Tracheophyta</taxon>
        <taxon>Spermatophyta</taxon>
        <taxon>Magnoliopsida</taxon>
        <taxon>eudicotyledons</taxon>
        <taxon>Gunneridae</taxon>
        <taxon>Pentapetalae</taxon>
        <taxon>rosids</taxon>
        <taxon>malvids</taxon>
        <taxon>Brassicales</taxon>
        <taxon>Brassicaceae</taxon>
        <taxon>Brassiceae</taxon>
        <taxon>Brassica</taxon>
    </lineage>
</organism>
<evidence type="ECO:0000313" key="4">
    <source>
        <dbReference type="Proteomes" id="UP000712281"/>
    </source>
</evidence>
<dbReference type="Proteomes" id="UP000712281">
    <property type="component" value="Unassembled WGS sequence"/>
</dbReference>
<dbReference type="InterPro" id="IPR057453">
    <property type="entry name" value="BSD2_CRD"/>
</dbReference>
<gene>
    <name evidence="3" type="ORF">F2Q68_00004386</name>
</gene>
<dbReference type="Pfam" id="PF25436">
    <property type="entry name" value="BSD2_CRD"/>
    <property type="match status" value="1"/>
</dbReference>
<feature type="compositionally biased region" description="Polar residues" evidence="1">
    <location>
        <begin position="1"/>
        <end position="13"/>
    </location>
</feature>
<dbReference type="EMBL" id="QGKW02001660">
    <property type="protein sequence ID" value="KAF2580980.1"/>
    <property type="molecule type" value="Genomic_DNA"/>
</dbReference>
<accession>A0A8S9JEI4</accession>
<evidence type="ECO:0000259" key="2">
    <source>
        <dbReference type="Pfam" id="PF25436"/>
    </source>
</evidence>
<protein>
    <recommendedName>
        <fullName evidence="2">BSD2 cysteine rich domain-containing protein</fullName>
    </recommendedName>
</protein>
<dbReference type="AlphaFoldDB" id="A0A8S9JEI4"/>
<evidence type="ECO:0000313" key="3">
    <source>
        <dbReference type="EMBL" id="KAF2580980.1"/>
    </source>
</evidence>
<reference evidence="3" key="1">
    <citation type="submission" date="2019-12" db="EMBL/GenBank/DDBJ databases">
        <title>Genome sequencing and annotation of Brassica cretica.</title>
        <authorList>
            <person name="Studholme D.J."/>
            <person name="Sarris P.F."/>
        </authorList>
    </citation>
    <scope>NUCLEOTIDE SEQUENCE</scope>
    <source>
        <strain evidence="3">PFS-001/15</strain>
        <tissue evidence="3">Leaf</tissue>
    </source>
</reference>